<evidence type="ECO:0000256" key="3">
    <source>
        <dbReference type="ARBA" id="ARBA00022741"/>
    </source>
</evidence>
<protein>
    <recommendedName>
        <fullName evidence="8">Phosphoribosylformylglycinamidine synthase subunit PurQ</fullName>
        <shortName evidence="8">FGAM synthase</shortName>
        <ecNumber evidence="8">6.3.5.3</ecNumber>
    </recommendedName>
    <alternativeName>
        <fullName evidence="8">Formylglycinamide ribonucleotide amidotransferase subunit I</fullName>
        <shortName evidence="8">FGAR amidotransferase I</shortName>
        <shortName evidence="8">FGAR-AT I</shortName>
    </alternativeName>
    <alternativeName>
        <fullName evidence="8">Glutaminase PurQ</fullName>
        <ecNumber evidence="8">3.5.1.2</ecNumber>
    </alternativeName>
    <alternativeName>
        <fullName evidence="8">Phosphoribosylformylglycinamidine synthase subunit I</fullName>
    </alternativeName>
</protein>
<dbReference type="InterPro" id="IPR010075">
    <property type="entry name" value="PRibForGlyAmidine_synth_PurQ"/>
</dbReference>
<dbReference type="GO" id="GO:0005524">
    <property type="term" value="F:ATP binding"/>
    <property type="evidence" value="ECO:0007669"/>
    <property type="project" value="UniProtKB-KW"/>
</dbReference>
<dbReference type="PROSITE" id="PS51273">
    <property type="entry name" value="GATASE_TYPE_1"/>
    <property type="match status" value="1"/>
</dbReference>
<evidence type="ECO:0000256" key="8">
    <source>
        <dbReference type="HAMAP-Rule" id="MF_00421"/>
    </source>
</evidence>
<evidence type="ECO:0000256" key="2">
    <source>
        <dbReference type="ARBA" id="ARBA00022598"/>
    </source>
</evidence>
<comment type="caution">
    <text evidence="9">The sequence shown here is derived from an EMBL/GenBank/DDBJ whole genome shotgun (WGS) entry which is preliminary data.</text>
</comment>
<dbReference type="AlphaFoldDB" id="A0A7V5HXY5"/>
<comment type="function">
    <text evidence="8">Part of the phosphoribosylformylglycinamidine synthase complex involved in the purines biosynthetic pathway. Catalyzes the ATP-dependent conversion of formylglycinamide ribonucleotide (FGAR) and glutamine to yield formylglycinamidine ribonucleotide (FGAM) and glutamate. The FGAM synthase complex is composed of three subunits. PurQ produces an ammonia molecule by converting glutamine to glutamate. PurL transfers the ammonia molecule to FGAR to form FGAM in an ATP-dependent manner. PurS interacts with PurQ and PurL and is thought to assist in the transfer of the ammonia molecule from PurQ to PurL.</text>
</comment>
<comment type="catalytic activity">
    <reaction evidence="8">
        <text>N(2)-formyl-N(1)-(5-phospho-beta-D-ribosyl)glycinamide + L-glutamine + ATP + H2O = 2-formamido-N(1)-(5-O-phospho-beta-D-ribosyl)acetamidine + L-glutamate + ADP + phosphate + H(+)</text>
        <dbReference type="Rhea" id="RHEA:17129"/>
        <dbReference type="ChEBI" id="CHEBI:15377"/>
        <dbReference type="ChEBI" id="CHEBI:15378"/>
        <dbReference type="ChEBI" id="CHEBI:29985"/>
        <dbReference type="ChEBI" id="CHEBI:30616"/>
        <dbReference type="ChEBI" id="CHEBI:43474"/>
        <dbReference type="ChEBI" id="CHEBI:58359"/>
        <dbReference type="ChEBI" id="CHEBI:147286"/>
        <dbReference type="ChEBI" id="CHEBI:147287"/>
        <dbReference type="ChEBI" id="CHEBI:456216"/>
        <dbReference type="EC" id="6.3.5.3"/>
    </reaction>
</comment>
<keyword evidence="2 8" id="KW-0436">Ligase</keyword>
<evidence type="ECO:0000256" key="7">
    <source>
        <dbReference type="ARBA" id="ARBA00022962"/>
    </source>
</evidence>
<sequence length="237" mass="26733">MKFGVVVFPGSNCDYDCWWAIKKVTGEKVDFIWHKEENIEEFDCIVLPGGFSYGDYLRAGAIARFSPVMRKVKEFAQKGGLVIGICNGFQILLEAGLLPGAMRKNKNLLFICKYTYIKVENNLTPFTKLFKKGEVAKIPIAHFEGNYYVDEKTLSEMKKNNQIIFRYCNKEGKITEDSNPNGSVEAIAGICNKGKNVLGMMPHPERCSEAILGSEDGKLIWESIKISLAKERAERIK</sequence>
<dbReference type="GO" id="GO:0005737">
    <property type="term" value="C:cytoplasm"/>
    <property type="evidence" value="ECO:0007669"/>
    <property type="project" value="UniProtKB-SubCell"/>
</dbReference>
<evidence type="ECO:0000256" key="1">
    <source>
        <dbReference type="ARBA" id="ARBA00022490"/>
    </source>
</evidence>
<dbReference type="EC" id="6.3.5.3" evidence="8"/>
<feature type="active site" description="Nucleophile" evidence="8">
    <location>
        <position position="86"/>
    </location>
</feature>
<dbReference type="EMBL" id="DRTT01000015">
    <property type="protein sequence ID" value="HHF97983.1"/>
    <property type="molecule type" value="Genomic_DNA"/>
</dbReference>
<dbReference type="GO" id="GO:0004642">
    <property type="term" value="F:phosphoribosylformylglycinamidine synthase activity"/>
    <property type="evidence" value="ECO:0007669"/>
    <property type="project" value="UniProtKB-UniRule"/>
</dbReference>
<reference evidence="9" key="1">
    <citation type="journal article" date="2020" name="mSystems">
        <title>Genome- and Community-Level Interaction Insights into Carbon Utilization and Element Cycling Functions of Hydrothermarchaeota in Hydrothermal Sediment.</title>
        <authorList>
            <person name="Zhou Z."/>
            <person name="Liu Y."/>
            <person name="Xu W."/>
            <person name="Pan J."/>
            <person name="Luo Z.H."/>
            <person name="Li M."/>
        </authorList>
    </citation>
    <scope>NUCLEOTIDE SEQUENCE [LARGE SCALE GENOMIC DNA]</scope>
    <source>
        <strain evidence="9">HyVt-92</strain>
    </source>
</reference>
<keyword evidence="6 8" id="KW-0067">ATP-binding</keyword>
<dbReference type="PANTHER" id="PTHR47552">
    <property type="entry name" value="PHOSPHORIBOSYLFORMYLGLYCINAMIDINE SYNTHASE SUBUNIT PURQ"/>
    <property type="match status" value="1"/>
</dbReference>
<dbReference type="PIRSF" id="PIRSF001586">
    <property type="entry name" value="FGAM_synth_I"/>
    <property type="match status" value="1"/>
</dbReference>
<dbReference type="PANTHER" id="PTHR47552:SF1">
    <property type="entry name" value="PHOSPHORIBOSYLFORMYLGLYCINAMIDINE SYNTHASE SUBUNIT PURQ"/>
    <property type="match status" value="1"/>
</dbReference>
<comment type="subcellular location">
    <subcellularLocation>
        <location evidence="8">Cytoplasm</location>
    </subcellularLocation>
</comment>
<evidence type="ECO:0000313" key="9">
    <source>
        <dbReference type="EMBL" id="HHF97983.1"/>
    </source>
</evidence>
<comment type="pathway">
    <text evidence="8">Purine metabolism; IMP biosynthesis via de novo pathway; 5-amino-1-(5-phospho-D-ribosyl)imidazole from N(2)-formyl-N(1)-(5-phospho-D-ribosyl)glycinamide: step 1/2.</text>
</comment>
<accession>A0A7V5HXY5</accession>
<comment type="catalytic activity">
    <reaction evidence="8">
        <text>L-glutamine + H2O = L-glutamate + NH4(+)</text>
        <dbReference type="Rhea" id="RHEA:15889"/>
        <dbReference type="ChEBI" id="CHEBI:15377"/>
        <dbReference type="ChEBI" id="CHEBI:28938"/>
        <dbReference type="ChEBI" id="CHEBI:29985"/>
        <dbReference type="ChEBI" id="CHEBI:58359"/>
        <dbReference type="EC" id="3.5.1.2"/>
    </reaction>
</comment>
<dbReference type="Pfam" id="PF13507">
    <property type="entry name" value="GATase_5"/>
    <property type="match status" value="1"/>
</dbReference>
<dbReference type="NCBIfam" id="NF002957">
    <property type="entry name" value="PRK03619.1"/>
    <property type="match status" value="1"/>
</dbReference>
<evidence type="ECO:0000256" key="4">
    <source>
        <dbReference type="ARBA" id="ARBA00022755"/>
    </source>
</evidence>
<proteinExistence type="inferred from homology"/>
<keyword evidence="4 8" id="KW-0658">Purine biosynthesis</keyword>
<dbReference type="SUPFAM" id="SSF52317">
    <property type="entry name" value="Class I glutamine amidotransferase-like"/>
    <property type="match status" value="1"/>
</dbReference>
<dbReference type="HAMAP" id="MF_00421">
    <property type="entry name" value="PurQ"/>
    <property type="match status" value="1"/>
</dbReference>
<dbReference type="EC" id="3.5.1.2" evidence="8"/>
<organism evidence="9">
    <name type="scientific">Aerophobetes bacterium</name>
    <dbReference type="NCBI Taxonomy" id="2030807"/>
    <lineage>
        <taxon>Bacteria</taxon>
        <taxon>Candidatus Aerophobota</taxon>
    </lineage>
</organism>
<dbReference type="GO" id="GO:0006189">
    <property type="term" value="P:'de novo' IMP biosynthetic process"/>
    <property type="evidence" value="ECO:0007669"/>
    <property type="project" value="UniProtKB-UniRule"/>
</dbReference>
<gene>
    <name evidence="8 9" type="primary">purQ</name>
    <name evidence="9" type="ORF">ENL39_00640</name>
</gene>
<dbReference type="Proteomes" id="UP000886070">
    <property type="component" value="Unassembled WGS sequence"/>
</dbReference>
<dbReference type="SMART" id="SM01211">
    <property type="entry name" value="GATase_5"/>
    <property type="match status" value="1"/>
</dbReference>
<keyword evidence="3 8" id="KW-0547">Nucleotide-binding</keyword>
<feature type="active site" evidence="8">
    <location>
        <position position="205"/>
    </location>
</feature>
<evidence type="ECO:0000256" key="6">
    <source>
        <dbReference type="ARBA" id="ARBA00022840"/>
    </source>
</evidence>
<dbReference type="GO" id="GO:0004359">
    <property type="term" value="F:glutaminase activity"/>
    <property type="evidence" value="ECO:0007669"/>
    <property type="project" value="UniProtKB-EC"/>
</dbReference>
<keyword evidence="1 8" id="KW-0963">Cytoplasm</keyword>
<dbReference type="Gene3D" id="3.40.50.880">
    <property type="match status" value="1"/>
</dbReference>
<keyword evidence="7 8" id="KW-0315">Glutamine amidotransferase</keyword>
<evidence type="ECO:0000256" key="5">
    <source>
        <dbReference type="ARBA" id="ARBA00022801"/>
    </source>
</evidence>
<dbReference type="InterPro" id="IPR029062">
    <property type="entry name" value="Class_I_gatase-like"/>
</dbReference>
<name>A0A7V5HXY5_UNCAE</name>
<feature type="active site" evidence="8">
    <location>
        <position position="203"/>
    </location>
</feature>
<comment type="subunit">
    <text evidence="8">Part of the FGAM synthase complex composed of 1 PurL, 1 PurQ and 2 PurS subunits.</text>
</comment>
<dbReference type="NCBIfam" id="TIGR01737">
    <property type="entry name" value="FGAM_synth_I"/>
    <property type="match status" value="1"/>
</dbReference>
<dbReference type="CDD" id="cd01740">
    <property type="entry name" value="GATase1_FGAR_AT"/>
    <property type="match status" value="1"/>
</dbReference>
<keyword evidence="5 8" id="KW-0378">Hydrolase</keyword>
<dbReference type="UniPathway" id="UPA00074">
    <property type="reaction ID" value="UER00128"/>
</dbReference>